<keyword evidence="1" id="KW-1133">Transmembrane helix</keyword>
<dbReference type="AlphaFoldDB" id="A0AA39MXM9"/>
<keyword evidence="3" id="KW-0378">Hydrolase</keyword>
<keyword evidence="1" id="KW-0472">Membrane</keyword>
<reference evidence="3" key="1">
    <citation type="submission" date="2023-06" db="EMBL/GenBank/DDBJ databases">
        <authorList>
            <consortium name="Lawrence Berkeley National Laboratory"/>
            <person name="Ahrendt S."/>
            <person name="Sahu N."/>
            <person name="Indic B."/>
            <person name="Wong-Bajracharya J."/>
            <person name="Merenyi Z."/>
            <person name="Ke H.-M."/>
            <person name="Monk M."/>
            <person name="Kocsube S."/>
            <person name="Drula E."/>
            <person name="Lipzen A."/>
            <person name="Balint B."/>
            <person name="Henrissat B."/>
            <person name="Andreopoulos B."/>
            <person name="Martin F.M."/>
            <person name="Harder C.B."/>
            <person name="Rigling D."/>
            <person name="Ford K.L."/>
            <person name="Foster G.D."/>
            <person name="Pangilinan J."/>
            <person name="Papanicolaou A."/>
            <person name="Barry K."/>
            <person name="LaButti K."/>
            <person name="Viragh M."/>
            <person name="Koriabine M."/>
            <person name="Yan M."/>
            <person name="Riley R."/>
            <person name="Champramary S."/>
            <person name="Plett K.L."/>
            <person name="Tsai I.J."/>
            <person name="Slot J."/>
            <person name="Sipos G."/>
            <person name="Plett J."/>
            <person name="Nagy L.G."/>
            <person name="Grigoriev I.V."/>
        </authorList>
    </citation>
    <scope>NUCLEOTIDE SEQUENCE</scope>
    <source>
        <strain evidence="3">FPL87.14</strain>
    </source>
</reference>
<evidence type="ECO:0000259" key="2">
    <source>
        <dbReference type="Pfam" id="PF16862"/>
    </source>
</evidence>
<proteinExistence type="predicted"/>
<protein>
    <submittedName>
        <fullName evidence="3">Glycoside hydrolase family 79 protein</fullName>
    </submittedName>
</protein>
<feature type="transmembrane region" description="Helical" evidence="1">
    <location>
        <begin position="12"/>
        <end position="28"/>
    </location>
</feature>
<dbReference type="PANTHER" id="PTHR36183:SF2">
    <property type="entry name" value="BETA-GLUCURONIDASE C-TERMINAL DOMAIN-CONTAINING PROTEIN"/>
    <property type="match status" value="1"/>
</dbReference>
<evidence type="ECO:0000256" key="1">
    <source>
        <dbReference type="SAM" id="Phobius"/>
    </source>
</evidence>
<dbReference type="InterPro" id="IPR052974">
    <property type="entry name" value="GH79_Enzymes"/>
</dbReference>
<dbReference type="SUPFAM" id="SSF51445">
    <property type="entry name" value="(Trans)glycosidases"/>
    <property type="match status" value="1"/>
</dbReference>
<dbReference type="PANTHER" id="PTHR36183">
    <property type="entry name" value="BETA-GLUCURONIDASE"/>
    <property type="match status" value="1"/>
</dbReference>
<feature type="domain" description="Beta-glucuronidase C-terminal" evidence="2">
    <location>
        <begin position="462"/>
        <end position="563"/>
    </location>
</feature>
<dbReference type="EMBL" id="JAUEPT010000007">
    <property type="protein sequence ID" value="KAK0450003.1"/>
    <property type="molecule type" value="Genomic_DNA"/>
</dbReference>
<dbReference type="Gene3D" id="3.20.20.80">
    <property type="entry name" value="Glycosidases"/>
    <property type="match status" value="1"/>
</dbReference>
<organism evidence="3 4">
    <name type="scientific">Armillaria borealis</name>
    <dbReference type="NCBI Taxonomy" id="47425"/>
    <lineage>
        <taxon>Eukaryota</taxon>
        <taxon>Fungi</taxon>
        <taxon>Dikarya</taxon>
        <taxon>Basidiomycota</taxon>
        <taxon>Agaricomycotina</taxon>
        <taxon>Agaricomycetes</taxon>
        <taxon>Agaricomycetidae</taxon>
        <taxon>Agaricales</taxon>
        <taxon>Marasmiineae</taxon>
        <taxon>Physalacriaceae</taxon>
        <taxon>Armillaria</taxon>
    </lineage>
</organism>
<dbReference type="Pfam" id="PF16862">
    <property type="entry name" value="Glyco_hydro_79C"/>
    <property type="match status" value="1"/>
</dbReference>
<comment type="caution">
    <text evidence="3">The sequence shown here is derived from an EMBL/GenBank/DDBJ whole genome shotgun (WGS) entry which is preliminary data.</text>
</comment>
<sequence length="568" mass="61793">MRSSLPKLYRYGCLYWITGLCIFVYILYERRYYCCHNMPYFFHQPWFLCLSSLLVSTVSAGVEVSLSLSAPSSAPKLSPNLLSFSIEQDRWTDWSGTTSRNQFLYNALDNLKTLTGAPPNIRIGADSEDHTNFNPNVKFSETIFPDISTTVPYPEAKNITVGDGFYQTAQFLPSGTHVTWGVNFGQKNLTAAFLEARSIAKAFSSSAMKDAGVILDFVEIGNEADLYIDNGARPSNWTPVNYTQEWIVFANNVSKTVGISSTSHTKFLVGGFAGSSHSTTGFSPQAIYAAGILNSAPGAFITSFSEHRYSGSFCEGSGGLLQDLMTKNTIRGNLSVFTPDIAETRKRGLDYVLGETNSYACHGAPGVSNAAGAALWTLDYTLYASQLGISHVFFHEGVGYKYNLIQPAELTRSILNGSTLGEPVAPHVQPQYYAAIIIGEALGDSGQIQAVELSIDNSRIAGYAFYEEGVLVRAVLINSQAYLKAQTTPRSSIHLDLDFSGNGQLPTAIQVKRLAIGHADDDSGLTWGGQTYETSDARAQGELEIETIQVASGLDIAETEVVLLSFNF</sequence>
<evidence type="ECO:0000313" key="4">
    <source>
        <dbReference type="Proteomes" id="UP001175226"/>
    </source>
</evidence>
<dbReference type="Proteomes" id="UP001175226">
    <property type="component" value="Unassembled WGS sequence"/>
</dbReference>
<keyword evidence="1" id="KW-0812">Transmembrane</keyword>
<dbReference type="GO" id="GO:0016787">
    <property type="term" value="F:hydrolase activity"/>
    <property type="evidence" value="ECO:0007669"/>
    <property type="project" value="UniProtKB-KW"/>
</dbReference>
<keyword evidence="4" id="KW-1185">Reference proteome</keyword>
<dbReference type="InterPro" id="IPR031728">
    <property type="entry name" value="GlcAase_C"/>
</dbReference>
<name>A0AA39MXM9_9AGAR</name>
<accession>A0AA39MXM9</accession>
<gene>
    <name evidence="3" type="ORF">EV421DRAFT_1777964</name>
</gene>
<evidence type="ECO:0000313" key="3">
    <source>
        <dbReference type="EMBL" id="KAK0450003.1"/>
    </source>
</evidence>
<dbReference type="InterPro" id="IPR017853">
    <property type="entry name" value="GH"/>
</dbReference>